<evidence type="ECO:0000313" key="14">
    <source>
        <dbReference type="EMBL" id="MDT0413215.1"/>
    </source>
</evidence>
<protein>
    <recommendedName>
        <fullName evidence="10">Regulator of SigK</fullName>
    </recommendedName>
    <alternativeName>
        <fullName evidence="9">Sigma-K anti-sigma factor RskA</fullName>
    </alternativeName>
</protein>
<keyword evidence="3" id="KW-1003">Cell membrane</keyword>
<evidence type="ECO:0000256" key="8">
    <source>
        <dbReference type="ARBA" id="ARBA00023163"/>
    </source>
</evidence>
<keyword evidence="5 11" id="KW-1133">Transmembrane helix</keyword>
<dbReference type="Proteomes" id="UP001183610">
    <property type="component" value="Unassembled WGS sequence"/>
</dbReference>
<dbReference type="Pfam" id="PF10099">
    <property type="entry name" value="RskA_C"/>
    <property type="match status" value="1"/>
</dbReference>
<keyword evidence="15" id="KW-1185">Reference proteome</keyword>
<comment type="caution">
    <text evidence="14">The sequence shown here is derived from an EMBL/GenBank/DDBJ whole genome shotgun (WGS) entry which is preliminary data.</text>
</comment>
<evidence type="ECO:0000256" key="1">
    <source>
        <dbReference type="ARBA" id="ARBA00004167"/>
    </source>
</evidence>
<keyword evidence="8" id="KW-0804">Transcription</keyword>
<evidence type="ECO:0000259" key="12">
    <source>
        <dbReference type="Pfam" id="PF10099"/>
    </source>
</evidence>
<evidence type="ECO:0000256" key="10">
    <source>
        <dbReference type="ARBA" id="ARBA00030803"/>
    </source>
</evidence>
<evidence type="ECO:0000256" key="7">
    <source>
        <dbReference type="ARBA" id="ARBA00023136"/>
    </source>
</evidence>
<gene>
    <name evidence="14" type="ORF">RM698_29745</name>
</gene>
<organism evidence="14 15">
    <name type="scientific">Streptomyces evansiae</name>
    <dbReference type="NCBI Taxonomy" id="3075535"/>
    <lineage>
        <taxon>Bacteria</taxon>
        <taxon>Bacillati</taxon>
        <taxon>Actinomycetota</taxon>
        <taxon>Actinomycetes</taxon>
        <taxon>Kitasatosporales</taxon>
        <taxon>Streptomycetaceae</taxon>
        <taxon>Streptomyces</taxon>
    </lineage>
</organism>
<keyword evidence="7 11" id="KW-0472">Membrane</keyword>
<evidence type="ECO:0000256" key="4">
    <source>
        <dbReference type="ARBA" id="ARBA00022692"/>
    </source>
</evidence>
<dbReference type="Gene3D" id="1.10.10.1320">
    <property type="entry name" value="Anti-sigma factor, zinc-finger domain"/>
    <property type="match status" value="1"/>
</dbReference>
<feature type="transmembrane region" description="Helical" evidence="11">
    <location>
        <begin position="93"/>
        <end position="114"/>
    </location>
</feature>
<keyword evidence="6" id="KW-0805">Transcription regulation</keyword>
<feature type="domain" description="Putative zinc-finger" evidence="13">
    <location>
        <begin position="12"/>
        <end position="38"/>
    </location>
</feature>
<evidence type="ECO:0000256" key="6">
    <source>
        <dbReference type="ARBA" id="ARBA00023015"/>
    </source>
</evidence>
<dbReference type="RefSeq" id="WP_010277585.1">
    <property type="nucleotide sequence ID" value="NZ_JAVRET010000118.1"/>
</dbReference>
<sequence length="245" mass="25362">MSTTADSHLLTGAYALHALEPAEEAAFERHMAHCAACAEEVREFTETASKLGLAASVSPPPGFKDAVMARIADVRQEPPRAVRATPLRRRPRAVHWTLAACVALAAALGGTAVWQGQRADEARTEARAAQDRAARLDAVLSAPDVKVLSAPVDAGGRATVVVSRARDGAVFAAAGLPTPPAGKVYQLWFDVDGTMRPAGLLPDSSGTVLMEGSPRTATAMGVTVEPEGGSRAPTSKPVALMALPG</sequence>
<dbReference type="PANTHER" id="PTHR37461:SF1">
    <property type="entry name" value="ANTI-SIGMA-K FACTOR RSKA"/>
    <property type="match status" value="1"/>
</dbReference>
<dbReference type="EMBL" id="JAVRET010000118">
    <property type="protein sequence ID" value="MDT0413215.1"/>
    <property type="molecule type" value="Genomic_DNA"/>
</dbReference>
<evidence type="ECO:0000256" key="3">
    <source>
        <dbReference type="ARBA" id="ARBA00022475"/>
    </source>
</evidence>
<dbReference type="InterPro" id="IPR018764">
    <property type="entry name" value="RskA_C"/>
</dbReference>
<evidence type="ECO:0000256" key="5">
    <source>
        <dbReference type="ARBA" id="ARBA00022989"/>
    </source>
</evidence>
<evidence type="ECO:0000313" key="15">
    <source>
        <dbReference type="Proteomes" id="UP001183610"/>
    </source>
</evidence>
<dbReference type="InterPro" id="IPR041916">
    <property type="entry name" value="Anti_sigma_zinc_sf"/>
</dbReference>
<dbReference type="InterPro" id="IPR027383">
    <property type="entry name" value="Znf_put"/>
</dbReference>
<dbReference type="PANTHER" id="PTHR37461">
    <property type="entry name" value="ANTI-SIGMA-K FACTOR RSKA"/>
    <property type="match status" value="1"/>
</dbReference>
<reference evidence="15" key="1">
    <citation type="submission" date="2023-07" db="EMBL/GenBank/DDBJ databases">
        <title>30 novel species of actinomycetes from the DSMZ collection.</title>
        <authorList>
            <person name="Nouioui I."/>
        </authorList>
    </citation>
    <scope>NUCLEOTIDE SEQUENCE [LARGE SCALE GENOMIC DNA]</scope>
    <source>
        <strain evidence="15">DSM 41979</strain>
    </source>
</reference>
<evidence type="ECO:0000256" key="9">
    <source>
        <dbReference type="ARBA" id="ARBA00029829"/>
    </source>
</evidence>
<dbReference type="Pfam" id="PF13490">
    <property type="entry name" value="zf-HC2"/>
    <property type="match status" value="1"/>
</dbReference>
<dbReference type="InterPro" id="IPR051474">
    <property type="entry name" value="Anti-sigma-K/W_factor"/>
</dbReference>
<evidence type="ECO:0000259" key="13">
    <source>
        <dbReference type="Pfam" id="PF13490"/>
    </source>
</evidence>
<feature type="domain" description="Anti-sigma K factor RskA C-terminal" evidence="12">
    <location>
        <begin position="98"/>
        <end position="238"/>
    </location>
</feature>
<proteinExistence type="predicted"/>
<comment type="subcellular location">
    <subcellularLocation>
        <location evidence="2">Cell membrane</location>
    </subcellularLocation>
    <subcellularLocation>
        <location evidence="1">Membrane</location>
        <topology evidence="1">Single-pass membrane protein</topology>
    </subcellularLocation>
</comment>
<accession>A0ABU2R9D1</accession>
<evidence type="ECO:0000256" key="11">
    <source>
        <dbReference type="SAM" id="Phobius"/>
    </source>
</evidence>
<evidence type="ECO:0000256" key="2">
    <source>
        <dbReference type="ARBA" id="ARBA00004236"/>
    </source>
</evidence>
<keyword evidence="4 11" id="KW-0812">Transmembrane</keyword>
<name>A0ABU2R9D1_9ACTN</name>